<organism evidence="5 6">
    <name type="scientific">Candidatus Coprovicinus avistercoris</name>
    <dbReference type="NCBI Taxonomy" id="2840754"/>
    <lineage>
        <taxon>Bacteria</taxon>
        <taxon>Bacillati</taxon>
        <taxon>Actinomycetota</taxon>
        <taxon>Coriobacteriia</taxon>
        <taxon>Coriobacteriales</taxon>
        <taxon>Coriobacteriaceae</taxon>
        <taxon>Coriobacteriaceae incertae sedis</taxon>
        <taxon>Candidatus Coprovicinus</taxon>
    </lineage>
</organism>
<dbReference type="Pfam" id="PF13240">
    <property type="entry name" value="Zn_Ribbon_1"/>
    <property type="match status" value="1"/>
</dbReference>
<comment type="caution">
    <text evidence="5">The sequence shown here is derived from an EMBL/GenBank/DDBJ whole genome shotgun (WGS) entry which is preliminary data.</text>
</comment>
<evidence type="ECO:0000313" key="6">
    <source>
        <dbReference type="Proteomes" id="UP000824078"/>
    </source>
</evidence>
<sequence>MAKRCSICGKKIGLMNPYAQFRDALVCESCAKKYGAPLPSDIWWALVDTASIAKVTDLRADIEAIIAKHRYSERLEAWSEISNKIGLWLIKNPDDGCLLVWKNEFVTTYEAHPGDAQNGMYFDDTHGRLYWGSASPKDVSVRSMRYYFCPYGAITGFEILENNEQIAQGGIGRAVVGGLLFGGAGAIVGGITGRKQQTLLTSMKIKIERDDPSDPVKFLPLYSNGKGLEGGAAESVREAAHSIATKLQQIVTANEQGVTYQRRRNVIVEIANGAEPLDLVGIKHPDFPPYVPAGSSKSALPEPADEAPAEQTTPVAAKVEDQDDSVADTTAEHPGLFCPVCGSPNPQNAHFCTNCGNPLPALLPFDVTPVNATQSGVTSSEQETDEEYVALPADTVQDESPEKETVSEEQLSDIDRIRRYKELFDEGILTEEEFSAKKRQILGI</sequence>
<evidence type="ECO:0000259" key="2">
    <source>
        <dbReference type="Pfam" id="PF09851"/>
    </source>
</evidence>
<accession>A0A9D1L4Z0</accession>
<dbReference type="EMBL" id="DVMQ01000003">
    <property type="protein sequence ID" value="HIU23468.1"/>
    <property type="molecule type" value="Genomic_DNA"/>
</dbReference>
<feature type="domain" description="DUF4428" evidence="4">
    <location>
        <begin position="5"/>
        <end position="43"/>
    </location>
</feature>
<dbReference type="Proteomes" id="UP000824078">
    <property type="component" value="Unassembled WGS sequence"/>
</dbReference>
<dbReference type="AlphaFoldDB" id="A0A9D1L4Z0"/>
<feature type="domain" description="Zinc-ribbon" evidence="3">
    <location>
        <begin position="337"/>
        <end position="359"/>
    </location>
</feature>
<dbReference type="Pfam" id="PF14471">
    <property type="entry name" value="DUF4428"/>
    <property type="match status" value="1"/>
</dbReference>
<evidence type="ECO:0000259" key="4">
    <source>
        <dbReference type="Pfam" id="PF14471"/>
    </source>
</evidence>
<protein>
    <submittedName>
        <fullName evidence="5">DUF4428 domain-containing protein</fullName>
    </submittedName>
</protein>
<evidence type="ECO:0000313" key="5">
    <source>
        <dbReference type="EMBL" id="HIU23468.1"/>
    </source>
</evidence>
<feature type="region of interest" description="Disordered" evidence="1">
    <location>
        <begin position="292"/>
        <end position="315"/>
    </location>
</feature>
<dbReference type="InterPro" id="IPR026870">
    <property type="entry name" value="Zinc_ribbon_dom"/>
</dbReference>
<proteinExistence type="predicted"/>
<feature type="domain" description="SHOCT" evidence="2">
    <location>
        <begin position="415"/>
        <end position="442"/>
    </location>
</feature>
<dbReference type="Pfam" id="PF09851">
    <property type="entry name" value="SHOCT"/>
    <property type="match status" value="1"/>
</dbReference>
<evidence type="ECO:0000259" key="3">
    <source>
        <dbReference type="Pfam" id="PF13240"/>
    </source>
</evidence>
<evidence type="ECO:0000256" key="1">
    <source>
        <dbReference type="SAM" id="MobiDB-lite"/>
    </source>
</evidence>
<gene>
    <name evidence="5" type="ORF">IAD17_00880</name>
</gene>
<dbReference type="InterPro" id="IPR027872">
    <property type="entry name" value="DUF4428"/>
</dbReference>
<dbReference type="InterPro" id="IPR018649">
    <property type="entry name" value="SHOCT"/>
</dbReference>
<reference evidence="5" key="1">
    <citation type="submission" date="2020-10" db="EMBL/GenBank/DDBJ databases">
        <authorList>
            <person name="Gilroy R."/>
        </authorList>
    </citation>
    <scope>NUCLEOTIDE SEQUENCE</scope>
    <source>
        <strain evidence="5">ChiHjej12B11-29160</strain>
    </source>
</reference>
<name>A0A9D1L4Z0_9ACTN</name>
<reference evidence="5" key="2">
    <citation type="journal article" date="2021" name="PeerJ">
        <title>Extensive microbial diversity within the chicken gut microbiome revealed by metagenomics and culture.</title>
        <authorList>
            <person name="Gilroy R."/>
            <person name="Ravi A."/>
            <person name="Getino M."/>
            <person name="Pursley I."/>
            <person name="Horton D.L."/>
            <person name="Alikhan N.F."/>
            <person name="Baker D."/>
            <person name="Gharbi K."/>
            <person name="Hall N."/>
            <person name="Watson M."/>
            <person name="Adriaenssens E.M."/>
            <person name="Foster-Nyarko E."/>
            <person name="Jarju S."/>
            <person name="Secka A."/>
            <person name="Antonio M."/>
            <person name="Oren A."/>
            <person name="Chaudhuri R.R."/>
            <person name="La Ragione R."/>
            <person name="Hildebrand F."/>
            <person name="Pallen M.J."/>
        </authorList>
    </citation>
    <scope>NUCLEOTIDE SEQUENCE</scope>
    <source>
        <strain evidence="5">ChiHjej12B11-29160</strain>
    </source>
</reference>